<dbReference type="Pfam" id="PF03734">
    <property type="entry name" value="YkuD"/>
    <property type="match status" value="1"/>
</dbReference>
<keyword evidence="6 7" id="KW-0961">Cell wall biogenesis/degradation</keyword>
<dbReference type="UniPathway" id="UPA00219"/>
<dbReference type="InterPro" id="IPR005490">
    <property type="entry name" value="LD_TPept_cat_dom"/>
</dbReference>
<dbReference type="SUPFAM" id="SSF141523">
    <property type="entry name" value="L,D-transpeptidase catalytic domain-like"/>
    <property type="match status" value="1"/>
</dbReference>
<comment type="similarity">
    <text evidence="2">Belongs to the YkuD family.</text>
</comment>
<evidence type="ECO:0000256" key="2">
    <source>
        <dbReference type="ARBA" id="ARBA00005992"/>
    </source>
</evidence>
<evidence type="ECO:0000256" key="3">
    <source>
        <dbReference type="ARBA" id="ARBA00022679"/>
    </source>
</evidence>
<evidence type="ECO:0000256" key="5">
    <source>
        <dbReference type="ARBA" id="ARBA00022984"/>
    </source>
</evidence>
<dbReference type="Pfam" id="PF01471">
    <property type="entry name" value="PG_binding_1"/>
    <property type="match status" value="1"/>
</dbReference>
<accession>A0A7C2R9I6</accession>
<dbReference type="InterPro" id="IPR038063">
    <property type="entry name" value="Transpep_catalytic_dom"/>
</dbReference>
<feature type="active site" description="Nucleophile" evidence="7">
    <location>
        <position position="473"/>
    </location>
</feature>
<dbReference type="PANTHER" id="PTHR41533:SF2">
    <property type="entry name" value="BLR7131 PROTEIN"/>
    <property type="match status" value="1"/>
</dbReference>
<comment type="caution">
    <text evidence="11">The sequence shown here is derived from an EMBL/GenBank/DDBJ whole genome shotgun (WGS) entry which is preliminary data.</text>
</comment>
<dbReference type="GO" id="GO:0009252">
    <property type="term" value="P:peptidoglycan biosynthetic process"/>
    <property type="evidence" value="ECO:0007669"/>
    <property type="project" value="UniProtKB-UniPathway"/>
</dbReference>
<reference evidence="11" key="1">
    <citation type="journal article" date="2020" name="mSystems">
        <title>Genome- and Community-Level Interaction Insights into Carbon Utilization and Element Cycling Functions of Hydrothermarchaeota in Hydrothermal Sediment.</title>
        <authorList>
            <person name="Zhou Z."/>
            <person name="Liu Y."/>
            <person name="Xu W."/>
            <person name="Pan J."/>
            <person name="Luo Z.H."/>
            <person name="Li M."/>
        </authorList>
    </citation>
    <scope>NUCLEOTIDE SEQUENCE [LARGE SCALE GENOMIC DNA]</scope>
    <source>
        <strain evidence="11">SpSt-1235</strain>
    </source>
</reference>
<evidence type="ECO:0000256" key="1">
    <source>
        <dbReference type="ARBA" id="ARBA00004752"/>
    </source>
</evidence>
<evidence type="ECO:0000256" key="8">
    <source>
        <dbReference type="SAM" id="Coils"/>
    </source>
</evidence>
<evidence type="ECO:0000313" key="11">
    <source>
        <dbReference type="EMBL" id="HER40971.1"/>
    </source>
</evidence>
<dbReference type="Gene3D" id="2.40.440.10">
    <property type="entry name" value="L,D-transpeptidase catalytic domain-like"/>
    <property type="match status" value="1"/>
</dbReference>
<dbReference type="PROSITE" id="PS52029">
    <property type="entry name" value="LD_TPASE"/>
    <property type="match status" value="1"/>
</dbReference>
<name>A0A7C2R9I6_9FLAO</name>
<dbReference type="Proteomes" id="UP000885753">
    <property type="component" value="Unassembled WGS sequence"/>
</dbReference>
<dbReference type="AlphaFoldDB" id="A0A7C2R9I6"/>
<keyword evidence="3" id="KW-0808">Transferase</keyword>
<dbReference type="PROSITE" id="PS51257">
    <property type="entry name" value="PROKAR_LIPOPROTEIN"/>
    <property type="match status" value="1"/>
</dbReference>
<dbReference type="GO" id="GO:0016740">
    <property type="term" value="F:transferase activity"/>
    <property type="evidence" value="ECO:0007669"/>
    <property type="project" value="UniProtKB-KW"/>
</dbReference>
<evidence type="ECO:0000256" key="6">
    <source>
        <dbReference type="ARBA" id="ARBA00023316"/>
    </source>
</evidence>
<evidence type="ECO:0000259" key="10">
    <source>
        <dbReference type="PROSITE" id="PS52029"/>
    </source>
</evidence>
<dbReference type="InterPro" id="IPR002477">
    <property type="entry name" value="Peptidoglycan-bd-like"/>
</dbReference>
<dbReference type="Gene3D" id="1.10.101.10">
    <property type="entry name" value="PGBD-like superfamily/PGBD"/>
    <property type="match status" value="1"/>
</dbReference>
<dbReference type="CDD" id="cd16913">
    <property type="entry name" value="YkuD_like"/>
    <property type="match status" value="1"/>
</dbReference>
<dbReference type="InterPro" id="IPR036366">
    <property type="entry name" value="PGBDSf"/>
</dbReference>
<evidence type="ECO:0000256" key="7">
    <source>
        <dbReference type="PROSITE-ProRule" id="PRU01373"/>
    </source>
</evidence>
<feature type="chain" id="PRO_5027692527" description="L,D-TPase catalytic domain-containing protein" evidence="9">
    <location>
        <begin position="26"/>
        <end position="553"/>
    </location>
</feature>
<gene>
    <name evidence="11" type="ORF">ENO10_07105</name>
</gene>
<dbReference type="InterPro" id="IPR052905">
    <property type="entry name" value="LD-transpeptidase_YkuD-like"/>
</dbReference>
<dbReference type="EMBL" id="DSEE01000513">
    <property type="protein sequence ID" value="HER40971.1"/>
    <property type="molecule type" value="Genomic_DNA"/>
</dbReference>
<dbReference type="SUPFAM" id="SSF47090">
    <property type="entry name" value="PGBD-like"/>
    <property type="match status" value="1"/>
</dbReference>
<keyword evidence="9" id="KW-0732">Signal</keyword>
<evidence type="ECO:0000256" key="9">
    <source>
        <dbReference type="SAM" id="SignalP"/>
    </source>
</evidence>
<feature type="active site" description="Proton donor/acceptor" evidence="7">
    <location>
        <position position="454"/>
    </location>
</feature>
<keyword evidence="8" id="KW-0175">Coiled coil</keyword>
<feature type="coiled-coil region" evidence="8">
    <location>
        <begin position="201"/>
        <end position="228"/>
    </location>
</feature>
<dbReference type="PANTHER" id="PTHR41533">
    <property type="entry name" value="L,D-TRANSPEPTIDASE HI_1667-RELATED"/>
    <property type="match status" value="1"/>
</dbReference>
<dbReference type="GO" id="GO:0071555">
    <property type="term" value="P:cell wall organization"/>
    <property type="evidence" value="ECO:0007669"/>
    <property type="project" value="UniProtKB-UniRule"/>
</dbReference>
<keyword evidence="4 7" id="KW-0133">Cell shape</keyword>
<organism evidence="11">
    <name type="scientific">Salinimicrobium catena</name>
    <dbReference type="NCBI Taxonomy" id="390640"/>
    <lineage>
        <taxon>Bacteria</taxon>
        <taxon>Pseudomonadati</taxon>
        <taxon>Bacteroidota</taxon>
        <taxon>Flavobacteriia</taxon>
        <taxon>Flavobacteriales</taxon>
        <taxon>Flavobacteriaceae</taxon>
        <taxon>Salinimicrobium</taxon>
    </lineage>
</organism>
<proteinExistence type="inferred from homology"/>
<evidence type="ECO:0000256" key="4">
    <source>
        <dbReference type="ARBA" id="ARBA00022960"/>
    </source>
</evidence>
<feature type="domain" description="L,D-TPase catalytic" evidence="10">
    <location>
        <begin position="324"/>
        <end position="511"/>
    </location>
</feature>
<feature type="signal peptide" evidence="9">
    <location>
        <begin position="1"/>
        <end position="25"/>
    </location>
</feature>
<keyword evidence="5 7" id="KW-0573">Peptidoglycan synthesis</keyword>
<dbReference type="InterPro" id="IPR036365">
    <property type="entry name" value="PGBD-like_sf"/>
</dbReference>
<sequence>MKSLTRYILMLLVIPNLLLSCNNFSQPSGPETEDVNSAEDPSGEIMEETPVAASEIEFQTTSEEIREQIGKDENESEAKKFYAQRNYAPAWNKANVRVAFLEELQKADSEGLFLKDYYSDEIEELLKTPAELKGSETALLDLLLTEAFFTYAHDLYYGKLNPKDLYKTWGVSRKKMDLQRLLQENLETGTIAEALDSLKPKHQIYRDLKESLEEYSELRQKEEAHEKIAEGKFIKAGEKDERLPSIAKRLQDLEFLSENVADSTYNDRLQEAIKKFQKEKGLQVDGIIGNSTIAELNMTAEQRYGQILANMERWRWYPRDLGDHYILINIPQFRLAVVKEGDTVRTHNIIAGTRARQTPIFTDTLQYVVINPTWTIPPTIKAKDIIPKVSRNPSYLSSKNMKVYSRDGTLIDPQKIDWSSPKAKSYTIVQRAGPSNPLGQVKIIYPNQYLIYLHDTPAQNLFSQNQRAESSGCVRVENAVDLSGYVLRDQEAWNEEKIRETIASGKTIQVKINQPIQVHHFYWTAWRAGDKTVFTEDVYRLDKEIYSRLLKRD</sequence>
<dbReference type="GO" id="GO:0008360">
    <property type="term" value="P:regulation of cell shape"/>
    <property type="evidence" value="ECO:0007669"/>
    <property type="project" value="UniProtKB-UniRule"/>
</dbReference>
<comment type="pathway">
    <text evidence="1 7">Cell wall biogenesis; peptidoglycan biosynthesis.</text>
</comment>
<dbReference type="GO" id="GO:0004180">
    <property type="term" value="F:carboxypeptidase activity"/>
    <property type="evidence" value="ECO:0007669"/>
    <property type="project" value="UniProtKB-ARBA"/>
</dbReference>
<dbReference type="Pfam" id="PF20142">
    <property type="entry name" value="Scaffold"/>
    <property type="match status" value="1"/>
</dbReference>
<dbReference type="InterPro" id="IPR045380">
    <property type="entry name" value="LD_TPept_scaffold_dom"/>
</dbReference>
<protein>
    <recommendedName>
        <fullName evidence="10">L,D-TPase catalytic domain-containing protein</fullName>
    </recommendedName>
</protein>